<evidence type="ECO:0000313" key="3">
    <source>
        <dbReference type="EMBL" id="KAI9631831.1"/>
    </source>
</evidence>
<evidence type="ECO:0000256" key="2">
    <source>
        <dbReference type="SAM" id="Phobius"/>
    </source>
</evidence>
<keyword evidence="2" id="KW-1133">Transmembrane helix</keyword>
<dbReference type="AlphaFoldDB" id="A0AA38LSU9"/>
<accession>A0AA38LSU9</accession>
<dbReference type="EMBL" id="JAKWFO010000016">
    <property type="protein sequence ID" value="KAI9631831.1"/>
    <property type="molecule type" value="Genomic_DNA"/>
</dbReference>
<proteinExistence type="predicted"/>
<dbReference type="RefSeq" id="XP_052941608.1">
    <property type="nucleotide sequence ID" value="XM_053091571.1"/>
</dbReference>
<protein>
    <submittedName>
        <fullName evidence="3">Uncharacterized protein</fullName>
    </submittedName>
</protein>
<feature type="transmembrane region" description="Helical" evidence="2">
    <location>
        <begin position="109"/>
        <end position="127"/>
    </location>
</feature>
<organism evidence="3 4">
    <name type="scientific">Dioszegia hungarica</name>
    <dbReference type="NCBI Taxonomy" id="4972"/>
    <lineage>
        <taxon>Eukaryota</taxon>
        <taxon>Fungi</taxon>
        <taxon>Dikarya</taxon>
        <taxon>Basidiomycota</taxon>
        <taxon>Agaricomycotina</taxon>
        <taxon>Tremellomycetes</taxon>
        <taxon>Tremellales</taxon>
        <taxon>Bulleribasidiaceae</taxon>
        <taxon>Dioszegia</taxon>
    </lineage>
</organism>
<reference evidence="3" key="1">
    <citation type="journal article" date="2022" name="G3 (Bethesda)">
        <title>High quality genome of the basidiomycete yeast Dioszegia hungarica PDD-24b-2 isolated from cloud water.</title>
        <authorList>
            <person name="Jarrige D."/>
            <person name="Haridas S."/>
            <person name="Bleykasten-Grosshans C."/>
            <person name="Joly M."/>
            <person name="Nadalig T."/>
            <person name="Sancelme M."/>
            <person name="Vuilleumier S."/>
            <person name="Grigoriev I.V."/>
            <person name="Amato P."/>
            <person name="Bringel F."/>
        </authorList>
    </citation>
    <scope>NUCLEOTIDE SEQUENCE</scope>
    <source>
        <strain evidence="3">PDD-24b-2</strain>
    </source>
</reference>
<name>A0AA38LSU9_9TREE</name>
<keyword evidence="2" id="KW-0812">Transmembrane</keyword>
<keyword evidence="4" id="KW-1185">Reference proteome</keyword>
<feature type="transmembrane region" description="Helical" evidence="2">
    <location>
        <begin position="79"/>
        <end position="97"/>
    </location>
</feature>
<dbReference type="GeneID" id="77730776"/>
<gene>
    <name evidence="3" type="ORF">MKK02DRAFT_41461</name>
</gene>
<sequence>MSTTKQRASAKKSVEKEEPVTAIIQDSQEQEAEIKALRRENTNSNEQAQTTLDVGVITNLLLTGLQASTSIMNPELRNYLAIAQFLLLPLAITPGKIPYLGSSAPFYPYVFRIQVALALTALIHMYSISELTLAAAFRWSLPAIVAGGVWMQRRSEKEAELRLARLEKLKYNVKGA</sequence>
<comment type="caution">
    <text evidence="3">The sequence shown here is derived from an EMBL/GenBank/DDBJ whole genome shotgun (WGS) entry which is preliminary data.</text>
</comment>
<evidence type="ECO:0000313" key="4">
    <source>
        <dbReference type="Proteomes" id="UP001164286"/>
    </source>
</evidence>
<keyword evidence="2" id="KW-0472">Membrane</keyword>
<feature type="region of interest" description="Disordered" evidence="1">
    <location>
        <begin position="1"/>
        <end position="22"/>
    </location>
</feature>
<evidence type="ECO:0000256" key="1">
    <source>
        <dbReference type="SAM" id="MobiDB-lite"/>
    </source>
</evidence>
<dbReference type="Proteomes" id="UP001164286">
    <property type="component" value="Unassembled WGS sequence"/>
</dbReference>